<dbReference type="InterPro" id="IPR008595">
    <property type="entry name" value="DegS"/>
</dbReference>
<name>A0AB36TED8_ACETH</name>
<dbReference type="Pfam" id="PF07730">
    <property type="entry name" value="HisKA_3"/>
    <property type="match status" value="1"/>
</dbReference>
<keyword evidence="12" id="KW-0902">Two-component regulatory system</keyword>
<dbReference type="InterPro" id="IPR004358">
    <property type="entry name" value="Sig_transdc_His_kin-like_C"/>
</dbReference>
<evidence type="ECO:0000256" key="1">
    <source>
        <dbReference type="ARBA" id="ARBA00000085"/>
    </source>
</evidence>
<evidence type="ECO:0000256" key="14">
    <source>
        <dbReference type="ARBA" id="ARBA00024827"/>
    </source>
</evidence>
<dbReference type="PRINTS" id="PR00344">
    <property type="entry name" value="BCTRLSENSOR"/>
</dbReference>
<dbReference type="Gene3D" id="1.20.5.1930">
    <property type="match status" value="1"/>
</dbReference>
<keyword evidence="7" id="KW-0963">Cytoplasm</keyword>
<comment type="function">
    <text evidence="14">Member of the two-component regulatory system NreB/NreC involved in the control of dissimilatory nitrate/nitrite reduction in response to oxygen. NreB functions as a direct oxygen sensor histidine kinase which is autophosphorylated, in the absence of oxygen, probably at the conserved histidine residue, and transfers its phosphate group probably to a conserved aspartate residue of NreC. NreB/NreC activates the expression of the nitrate (narGHJI) and nitrite (nir) reductase operons, as well as the putative nitrate transporter gene narT.</text>
</comment>
<evidence type="ECO:0000256" key="15">
    <source>
        <dbReference type="ARBA" id="ARBA00030800"/>
    </source>
</evidence>
<keyword evidence="16" id="KW-0175">Coiled coil</keyword>
<accession>A0AB36TED8</accession>
<dbReference type="GO" id="GO:0046872">
    <property type="term" value="F:metal ion binding"/>
    <property type="evidence" value="ECO:0007669"/>
    <property type="project" value="UniProtKB-KW"/>
</dbReference>
<evidence type="ECO:0000259" key="17">
    <source>
        <dbReference type="PROSITE" id="PS50109"/>
    </source>
</evidence>
<feature type="domain" description="Histidine kinase" evidence="17">
    <location>
        <begin position="184"/>
        <end position="385"/>
    </location>
</feature>
<protein>
    <recommendedName>
        <fullName evidence="5">Oxygen sensor histidine kinase NreB</fullName>
        <ecNumber evidence="4">2.7.13.3</ecNumber>
    </recommendedName>
    <alternativeName>
        <fullName evidence="15">Nitrogen regulation protein B</fullName>
    </alternativeName>
</protein>
<dbReference type="GO" id="GO:0005737">
    <property type="term" value="C:cytoplasm"/>
    <property type="evidence" value="ECO:0007669"/>
    <property type="project" value="UniProtKB-SubCell"/>
</dbReference>
<dbReference type="PANTHER" id="PTHR24421:SF55">
    <property type="entry name" value="SENSOR HISTIDINE KINASE YDFH"/>
    <property type="match status" value="1"/>
</dbReference>
<comment type="cofactor">
    <cofactor evidence="2">
        <name>[4Fe-4S] cluster</name>
        <dbReference type="ChEBI" id="CHEBI:49883"/>
    </cofactor>
</comment>
<dbReference type="GO" id="GO:0000155">
    <property type="term" value="F:phosphorelay sensor kinase activity"/>
    <property type="evidence" value="ECO:0007669"/>
    <property type="project" value="InterPro"/>
</dbReference>
<dbReference type="InterPro" id="IPR005467">
    <property type="entry name" value="His_kinase_dom"/>
</dbReference>
<evidence type="ECO:0000256" key="8">
    <source>
        <dbReference type="ARBA" id="ARBA00022679"/>
    </source>
</evidence>
<evidence type="ECO:0000256" key="3">
    <source>
        <dbReference type="ARBA" id="ARBA00004496"/>
    </source>
</evidence>
<dbReference type="InterPro" id="IPR036890">
    <property type="entry name" value="HATPase_C_sf"/>
</dbReference>
<dbReference type="GO" id="GO:0046983">
    <property type="term" value="F:protein dimerization activity"/>
    <property type="evidence" value="ECO:0007669"/>
    <property type="project" value="InterPro"/>
</dbReference>
<evidence type="ECO:0000256" key="2">
    <source>
        <dbReference type="ARBA" id="ARBA00001966"/>
    </source>
</evidence>
<evidence type="ECO:0000256" key="4">
    <source>
        <dbReference type="ARBA" id="ARBA00012438"/>
    </source>
</evidence>
<feature type="coiled-coil region" evidence="16">
    <location>
        <begin position="20"/>
        <end position="61"/>
    </location>
</feature>
<dbReference type="PROSITE" id="PS50109">
    <property type="entry name" value="HIS_KIN"/>
    <property type="match status" value="1"/>
</dbReference>
<dbReference type="InterPro" id="IPR003594">
    <property type="entry name" value="HATPase_dom"/>
</dbReference>
<keyword evidence="10 18" id="KW-0418">Kinase</keyword>
<evidence type="ECO:0000313" key="19">
    <source>
        <dbReference type="Proteomes" id="UP000223596"/>
    </source>
</evidence>
<evidence type="ECO:0000313" key="18">
    <source>
        <dbReference type="EMBL" id="PFH02267.1"/>
    </source>
</evidence>
<dbReference type="GO" id="GO:0051539">
    <property type="term" value="F:4 iron, 4 sulfur cluster binding"/>
    <property type="evidence" value="ECO:0007669"/>
    <property type="project" value="UniProtKB-KW"/>
</dbReference>
<dbReference type="PANTHER" id="PTHR24421">
    <property type="entry name" value="NITRATE/NITRITE SENSOR PROTEIN NARX-RELATED"/>
    <property type="match status" value="1"/>
</dbReference>
<proteinExistence type="predicted"/>
<keyword evidence="8" id="KW-0808">Transferase</keyword>
<evidence type="ECO:0000256" key="9">
    <source>
        <dbReference type="ARBA" id="ARBA00022723"/>
    </source>
</evidence>
<evidence type="ECO:0000256" key="5">
    <source>
        <dbReference type="ARBA" id="ARBA00017322"/>
    </source>
</evidence>
<evidence type="ECO:0000256" key="10">
    <source>
        <dbReference type="ARBA" id="ARBA00022777"/>
    </source>
</evidence>
<keyword evidence="6" id="KW-0004">4Fe-4S</keyword>
<evidence type="ECO:0000256" key="6">
    <source>
        <dbReference type="ARBA" id="ARBA00022485"/>
    </source>
</evidence>
<dbReference type="InterPro" id="IPR050482">
    <property type="entry name" value="Sensor_HK_TwoCompSys"/>
</dbReference>
<organism evidence="18 19">
    <name type="scientific">Acetivibrio thermocellus AD2</name>
    <dbReference type="NCBI Taxonomy" id="1138384"/>
    <lineage>
        <taxon>Bacteria</taxon>
        <taxon>Bacillati</taxon>
        <taxon>Bacillota</taxon>
        <taxon>Clostridia</taxon>
        <taxon>Eubacteriales</taxon>
        <taxon>Oscillospiraceae</taxon>
        <taxon>Acetivibrio</taxon>
    </lineage>
</organism>
<gene>
    <name evidence="18" type="ORF">M972_111035</name>
</gene>
<dbReference type="Proteomes" id="UP000223596">
    <property type="component" value="Unassembled WGS sequence"/>
</dbReference>
<dbReference type="Gene3D" id="3.30.565.10">
    <property type="entry name" value="Histidine kinase-like ATPase, C-terminal domain"/>
    <property type="match status" value="1"/>
</dbReference>
<keyword evidence="9" id="KW-0479">Metal-binding</keyword>
<comment type="caution">
    <text evidence="18">The sequence shown here is derived from an EMBL/GenBank/DDBJ whole genome shotgun (WGS) entry which is preliminary data.</text>
</comment>
<evidence type="ECO:0000256" key="13">
    <source>
        <dbReference type="ARBA" id="ARBA00023014"/>
    </source>
</evidence>
<sequence length="392" mass="45225">MAGYKKVDTANLDKIIKKTIEAINNSKAELFDIAENARNECVRLEKELEELKRRTSEIIKSVETLEVALYESKKRLMHVSRNYDKYSEEELREAYENADNIRVELAIKREREQYYIKRRNELEIRLKEAYKTVEKADNLISQIGISLSYLTGDLENVSLQIEDMKQRRLLGIRIIKAQEEERQRVAREIHDGPAQSMSNIVLKAEICERLVDSDPEKAKDELRTLKSVVRDTLRDVRKIIYDLRPMSLDDLGLIPTLQRYIETCREESGIKITFKTRGTCEQLKPVVSLTVFRLVQEAVNNIKKHARADKVTINLEFLEKELKLYIADNGVGFDFDSLKSNEEDINKGFGLISMRERVELLDGKFEIDSAVGKGTRLNITVPLLPEEGVSNG</sequence>
<dbReference type="GO" id="GO:0016020">
    <property type="term" value="C:membrane"/>
    <property type="evidence" value="ECO:0007669"/>
    <property type="project" value="InterPro"/>
</dbReference>
<dbReference type="InterPro" id="IPR011712">
    <property type="entry name" value="Sig_transdc_His_kin_sub3_dim/P"/>
</dbReference>
<dbReference type="Pfam" id="PF05384">
    <property type="entry name" value="DegS"/>
    <property type="match status" value="1"/>
</dbReference>
<dbReference type="PIRSF" id="PIRSF003169">
    <property type="entry name" value="STHK_DegS"/>
    <property type="match status" value="1"/>
</dbReference>
<evidence type="ECO:0000256" key="7">
    <source>
        <dbReference type="ARBA" id="ARBA00022490"/>
    </source>
</evidence>
<keyword evidence="13" id="KW-0411">Iron-sulfur</keyword>
<dbReference type="SMART" id="SM00387">
    <property type="entry name" value="HATPase_c"/>
    <property type="match status" value="1"/>
</dbReference>
<dbReference type="CDD" id="cd16917">
    <property type="entry name" value="HATPase_UhpB-NarQ-NarX-like"/>
    <property type="match status" value="1"/>
</dbReference>
<comment type="subcellular location">
    <subcellularLocation>
        <location evidence="3">Cytoplasm</location>
    </subcellularLocation>
</comment>
<dbReference type="RefSeq" id="WP_003517496.1">
    <property type="nucleotide sequence ID" value="NZ_CP013828.1"/>
</dbReference>
<dbReference type="InterPro" id="IPR016381">
    <property type="entry name" value="Sig_transdc_His_kinase_DegS"/>
</dbReference>
<comment type="catalytic activity">
    <reaction evidence="1">
        <text>ATP + protein L-histidine = ADP + protein N-phospho-L-histidine.</text>
        <dbReference type="EC" id="2.7.13.3"/>
    </reaction>
</comment>
<dbReference type="EC" id="2.7.13.3" evidence="4"/>
<reference evidence="18 19" key="1">
    <citation type="submission" date="2017-09" db="EMBL/GenBank/DDBJ databases">
        <title>Evaluation of Pacific Biosciences Sequencing Technology to Finishing C. thermocellum Genome Sequences.</title>
        <authorList>
            <person name="Brown S."/>
        </authorList>
    </citation>
    <scope>NUCLEOTIDE SEQUENCE [LARGE SCALE GENOMIC DNA]</scope>
    <source>
        <strain evidence="18 19">AD2</strain>
    </source>
</reference>
<feature type="coiled-coil region" evidence="16">
    <location>
        <begin position="91"/>
        <end position="139"/>
    </location>
</feature>
<dbReference type="Pfam" id="PF02518">
    <property type="entry name" value="HATPase_c"/>
    <property type="match status" value="1"/>
</dbReference>
<dbReference type="SUPFAM" id="SSF55874">
    <property type="entry name" value="ATPase domain of HSP90 chaperone/DNA topoisomerase II/histidine kinase"/>
    <property type="match status" value="1"/>
</dbReference>
<evidence type="ECO:0000256" key="16">
    <source>
        <dbReference type="SAM" id="Coils"/>
    </source>
</evidence>
<dbReference type="AlphaFoldDB" id="A0AB36TED8"/>
<evidence type="ECO:0000256" key="12">
    <source>
        <dbReference type="ARBA" id="ARBA00023012"/>
    </source>
</evidence>
<dbReference type="EMBL" id="PDBW01000001">
    <property type="protein sequence ID" value="PFH02267.1"/>
    <property type="molecule type" value="Genomic_DNA"/>
</dbReference>
<keyword evidence="11" id="KW-0408">Iron</keyword>
<evidence type="ECO:0000256" key="11">
    <source>
        <dbReference type="ARBA" id="ARBA00023004"/>
    </source>
</evidence>